<keyword evidence="4" id="KW-1185">Reference proteome</keyword>
<evidence type="ECO:0000313" key="3">
    <source>
        <dbReference type="EMBL" id="KAF1813206.1"/>
    </source>
</evidence>
<gene>
    <name evidence="3 5" type="ORF">P152DRAFT_457572</name>
</gene>
<evidence type="ECO:0000313" key="5">
    <source>
        <dbReference type="RefSeq" id="XP_033534837.1"/>
    </source>
</evidence>
<feature type="signal peptide" evidence="2">
    <location>
        <begin position="1"/>
        <end position="17"/>
    </location>
</feature>
<evidence type="ECO:0000256" key="1">
    <source>
        <dbReference type="SAM" id="MobiDB-lite"/>
    </source>
</evidence>
<proteinExistence type="predicted"/>
<organism evidence="3">
    <name type="scientific">Eremomyces bilateralis CBS 781.70</name>
    <dbReference type="NCBI Taxonomy" id="1392243"/>
    <lineage>
        <taxon>Eukaryota</taxon>
        <taxon>Fungi</taxon>
        <taxon>Dikarya</taxon>
        <taxon>Ascomycota</taxon>
        <taxon>Pezizomycotina</taxon>
        <taxon>Dothideomycetes</taxon>
        <taxon>Dothideomycetes incertae sedis</taxon>
        <taxon>Eremomycetales</taxon>
        <taxon>Eremomycetaceae</taxon>
        <taxon>Eremomyces</taxon>
    </lineage>
</organism>
<accession>A0A6G1G5I8</accession>
<dbReference type="RefSeq" id="XP_033534837.1">
    <property type="nucleotide sequence ID" value="XM_033679255.1"/>
</dbReference>
<dbReference type="GeneID" id="54419825"/>
<reference evidence="5" key="2">
    <citation type="submission" date="2020-04" db="EMBL/GenBank/DDBJ databases">
        <authorList>
            <consortium name="NCBI Genome Project"/>
        </authorList>
    </citation>
    <scope>NUCLEOTIDE SEQUENCE</scope>
    <source>
        <strain evidence="5">CBS 781.70</strain>
    </source>
</reference>
<name>A0A6G1G5I8_9PEZI</name>
<keyword evidence="2" id="KW-0732">Signal</keyword>
<evidence type="ECO:0000256" key="2">
    <source>
        <dbReference type="SAM" id="SignalP"/>
    </source>
</evidence>
<feature type="region of interest" description="Disordered" evidence="1">
    <location>
        <begin position="19"/>
        <end position="45"/>
    </location>
</feature>
<feature type="chain" id="PRO_5044631830" evidence="2">
    <location>
        <begin position="18"/>
        <end position="237"/>
    </location>
</feature>
<dbReference type="EMBL" id="ML975155">
    <property type="protein sequence ID" value="KAF1813206.1"/>
    <property type="molecule type" value="Genomic_DNA"/>
</dbReference>
<feature type="compositionally biased region" description="Polar residues" evidence="1">
    <location>
        <begin position="34"/>
        <end position="45"/>
    </location>
</feature>
<reference evidence="5" key="3">
    <citation type="submission" date="2025-04" db="UniProtKB">
        <authorList>
            <consortium name="RefSeq"/>
        </authorList>
    </citation>
    <scope>IDENTIFICATION</scope>
    <source>
        <strain evidence="5">CBS 781.70</strain>
    </source>
</reference>
<protein>
    <submittedName>
        <fullName evidence="3 5">Uncharacterized protein</fullName>
    </submittedName>
</protein>
<dbReference type="AlphaFoldDB" id="A0A6G1G5I8"/>
<evidence type="ECO:0000313" key="4">
    <source>
        <dbReference type="Proteomes" id="UP000504638"/>
    </source>
</evidence>
<sequence>MKITLALAAFLVGQSAAGLSRRGDSDSYDDSVAPDSTSPDSAGTTIVTPEQVIQIADGQVQVIPGTTEIIHPTHTSEAPHYPTQSCAKQTSCGCKPHTHCYCKPQLEPPRCSVVTTQSPVHYYGHSTETLTHSSTNIWTETEFVTRYETIHNPTTIPILSTLTIVETSFSIDDPIETQTEIDPIVVTSTEVQTSLETSVHQVTETSYETYKATLCPCPTYTAHYGHHGHGHGYNHWS</sequence>
<dbReference type="Proteomes" id="UP000504638">
    <property type="component" value="Unplaced"/>
</dbReference>
<reference evidence="3 5" key="1">
    <citation type="submission" date="2020-01" db="EMBL/GenBank/DDBJ databases">
        <authorList>
            <consortium name="DOE Joint Genome Institute"/>
            <person name="Haridas S."/>
            <person name="Albert R."/>
            <person name="Binder M."/>
            <person name="Bloem J."/>
            <person name="Labutti K."/>
            <person name="Salamov A."/>
            <person name="Andreopoulos B."/>
            <person name="Baker S.E."/>
            <person name="Barry K."/>
            <person name="Bills G."/>
            <person name="Bluhm B.H."/>
            <person name="Cannon C."/>
            <person name="Castanera R."/>
            <person name="Culley D.E."/>
            <person name="Daum C."/>
            <person name="Ezra D."/>
            <person name="Gonzalez J.B."/>
            <person name="Henrissat B."/>
            <person name="Kuo A."/>
            <person name="Liang C."/>
            <person name="Lipzen A."/>
            <person name="Lutzoni F."/>
            <person name="Magnuson J."/>
            <person name="Mondo S."/>
            <person name="Nolan M."/>
            <person name="Ohm R."/>
            <person name="Pangilinan J."/>
            <person name="Park H.-J."/>
            <person name="Ramirez L."/>
            <person name="Alfaro M."/>
            <person name="Sun H."/>
            <person name="Tritt A."/>
            <person name="Yoshinaga Y."/>
            <person name="Zwiers L.-H."/>
            <person name="Turgeon B.G."/>
            <person name="Goodwin S.B."/>
            <person name="Spatafora J.W."/>
            <person name="Crous P.W."/>
            <person name="Grigoriev I.V."/>
        </authorList>
    </citation>
    <scope>NUCLEOTIDE SEQUENCE</scope>
    <source>
        <strain evidence="3 5">CBS 781.70</strain>
    </source>
</reference>